<feature type="transmembrane region" description="Helical" evidence="5">
    <location>
        <begin position="67"/>
        <end position="86"/>
    </location>
</feature>
<keyword evidence="8" id="KW-1185">Reference proteome</keyword>
<evidence type="ECO:0000256" key="2">
    <source>
        <dbReference type="ARBA" id="ARBA00022692"/>
    </source>
</evidence>
<dbReference type="Pfam" id="PF07690">
    <property type="entry name" value="MFS_1"/>
    <property type="match status" value="1"/>
</dbReference>
<dbReference type="InterPro" id="IPR036259">
    <property type="entry name" value="MFS_trans_sf"/>
</dbReference>
<evidence type="ECO:0000313" key="8">
    <source>
        <dbReference type="Proteomes" id="UP000717328"/>
    </source>
</evidence>
<dbReference type="GO" id="GO:0022857">
    <property type="term" value="F:transmembrane transporter activity"/>
    <property type="evidence" value="ECO:0007669"/>
    <property type="project" value="InterPro"/>
</dbReference>
<evidence type="ECO:0000256" key="5">
    <source>
        <dbReference type="SAM" id="Phobius"/>
    </source>
</evidence>
<dbReference type="OrthoDB" id="3066029at2759"/>
<dbReference type="Proteomes" id="UP000717328">
    <property type="component" value="Unassembled WGS sequence"/>
</dbReference>
<keyword evidence="2 5" id="KW-0812">Transmembrane</keyword>
<protein>
    <recommendedName>
        <fullName evidence="6">Major facilitator superfamily (MFS) profile domain-containing protein</fullName>
    </recommendedName>
</protein>
<gene>
    <name evidence="7" type="ORF">H0H81_007755</name>
</gene>
<proteinExistence type="predicted"/>
<organism evidence="7 8">
    <name type="scientific">Sphagnurus paluster</name>
    <dbReference type="NCBI Taxonomy" id="117069"/>
    <lineage>
        <taxon>Eukaryota</taxon>
        <taxon>Fungi</taxon>
        <taxon>Dikarya</taxon>
        <taxon>Basidiomycota</taxon>
        <taxon>Agaricomycotina</taxon>
        <taxon>Agaricomycetes</taxon>
        <taxon>Agaricomycetidae</taxon>
        <taxon>Agaricales</taxon>
        <taxon>Tricholomatineae</taxon>
        <taxon>Lyophyllaceae</taxon>
        <taxon>Sphagnurus</taxon>
    </lineage>
</organism>
<evidence type="ECO:0000256" key="1">
    <source>
        <dbReference type="ARBA" id="ARBA00004141"/>
    </source>
</evidence>
<feature type="transmembrane region" description="Helical" evidence="5">
    <location>
        <begin position="9"/>
        <end position="27"/>
    </location>
</feature>
<reference evidence="7" key="1">
    <citation type="submission" date="2021-02" db="EMBL/GenBank/DDBJ databases">
        <authorList>
            <person name="Nieuwenhuis M."/>
            <person name="Van De Peppel L.J.J."/>
        </authorList>
    </citation>
    <scope>NUCLEOTIDE SEQUENCE</scope>
    <source>
        <strain evidence="7">D49</strain>
    </source>
</reference>
<dbReference type="AlphaFoldDB" id="A0A9P7GKH9"/>
<accession>A0A9P7GKH9</accession>
<evidence type="ECO:0000259" key="6">
    <source>
        <dbReference type="PROSITE" id="PS50850"/>
    </source>
</evidence>
<keyword evidence="3 5" id="KW-1133">Transmembrane helix</keyword>
<comment type="subcellular location">
    <subcellularLocation>
        <location evidence="1">Membrane</location>
        <topology evidence="1">Multi-pass membrane protein</topology>
    </subcellularLocation>
</comment>
<feature type="transmembrane region" description="Helical" evidence="5">
    <location>
        <begin position="98"/>
        <end position="118"/>
    </location>
</feature>
<feature type="transmembrane region" description="Helical" evidence="5">
    <location>
        <begin position="245"/>
        <end position="266"/>
    </location>
</feature>
<evidence type="ECO:0000313" key="7">
    <source>
        <dbReference type="EMBL" id="KAG5651696.1"/>
    </source>
</evidence>
<keyword evidence="4 5" id="KW-0472">Membrane</keyword>
<feature type="transmembrane region" description="Helical" evidence="5">
    <location>
        <begin position="39"/>
        <end position="60"/>
    </location>
</feature>
<name>A0A9P7GKH9_9AGAR</name>
<sequence>MGTLDGRRPVYLVGLPLLCIGSLGVGLSKNVSQLMVWRFVQAFGASPGLSVGAGVIGDIYKLEERGGAMGVFFAACLLGPALAPPIGGLASQYASWRIMQNTIGVVGLIMFFSMWLFFPETSHPNTRGIDKIPQDSSKFIFVNPLKPLALLRSPNLMAVGVRYNITSAALIGACFLPSGFGNMVGAPLSGKISDKIIVEWRKRRGGIWFPEDRLRATMISATILVPASVIGSGLIVDFVPGKLGLILNLGCLFVNGTGVRVSYAFFSLFL</sequence>
<feature type="domain" description="Major facilitator superfamily (MFS) profile" evidence="6">
    <location>
        <begin position="1"/>
        <end position="270"/>
    </location>
</feature>
<feature type="transmembrane region" description="Helical" evidence="5">
    <location>
        <begin position="218"/>
        <end position="239"/>
    </location>
</feature>
<dbReference type="InterPro" id="IPR011701">
    <property type="entry name" value="MFS"/>
</dbReference>
<dbReference type="Gene3D" id="1.20.1720.10">
    <property type="entry name" value="Multidrug resistance protein D"/>
    <property type="match status" value="1"/>
</dbReference>
<comment type="caution">
    <text evidence="7">The sequence shown here is derived from an EMBL/GenBank/DDBJ whole genome shotgun (WGS) entry which is preliminary data.</text>
</comment>
<evidence type="ECO:0000256" key="3">
    <source>
        <dbReference type="ARBA" id="ARBA00022989"/>
    </source>
</evidence>
<dbReference type="SUPFAM" id="SSF103473">
    <property type="entry name" value="MFS general substrate transporter"/>
    <property type="match status" value="1"/>
</dbReference>
<dbReference type="PROSITE" id="PS50850">
    <property type="entry name" value="MFS"/>
    <property type="match status" value="1"/>
</dbReference>
<dbReference type="GO" id="GO:0005886">
    <property type="term" value="C:plasma membrane"/>
    <property type="evidence" value="ECO:0007669"/>
    <property type="project" value="TreeGrafter"/>
</dbReference>
<dbReference type="PANTHER" id="PTHR23502">
    <property type="entry name" value="MAJOR FACILITATOR SUPERFAMILY"/>
    <property type="match status" value="1"/>
</dbReference>
<evidence type="ECO:0000256" key="4">
    <source>
        <dbReference type="ARBA" id="ARBA00023136"/>
    </source>
</evidence>
<reference evidence="7" key="2">
    <citation type="submission" date="2021-10" db="EMBL/GenBank/DDBJ databases">
        <title>Phylogenomics reveals ancestral predisposition of the termite-cultivated fungus Termitomyces towards a domesticated lifestyle.</title>
        <authorList>
            <person name="Auxier B."/>
            <person name="Grum-Grzhimaylo A."/>
            <person name="Cardenas M.E."/>
            <person name="Lodge J.D."/>
            <person name="Laessoe T."/>
            <person name="Pedersen O."/>
            <person name="Smith M.E."/>
            <person name="Kuyper T.W."/>
            <person name="Franco-Molano E.A."/>
            <person name="Baroni T.J."/>
            <person name="Aanen D.K."/>
        </authorList>
    </citation>
    <scope>NUCLEOTIDE SEQUENCE</scope>
    <source>
        <strain evidence="7">D49</strain>
    </source>
</reference>
<dbReference type="PANTHER" id="PTHR23502:SF64">
    <property type="entry name" value="TRANSPORTER, PUTATIVE (AFU_ORTHOLOGUE AFUA_3G11760)-RELATED"/>
    <property type="match status" value="1"/>
</dbReference>
<dbReference type="InterPro" id="IPR020846">
    <property type="entry name" value="MFS_dom"/>
</dbReference>
<dbReference type="EMBL" id="JABCKI010000209">
    <property type="protein sequence ID" value="KAG5651696.1"/>
    <property type="molecule type" value="Genomic_DNA"/>
</dbReference>